<dbReference type="Pfam" id="PF12172">
    <property type="entry name" value="zf-ChsH2"/>
    <property type="match status" value="1"/>
</dbReference>
<evidence type="ECO:0000313" key="4">
    <source>
        <dbReference type="Proteomes" id="UP000380867"/>
    </source>
</evidence>
<dbReference type="RefSeq" id="WP_149690859.1">
    <property type="nucleotide sequence ID" value="NZ_SDPQ02000004.1"/>
</dbReference>
<dbReference type="InterPro" id="IPR052513">
    <property type="entry name" value="Thioester_dehydratase-like"/>
</dbReference>
<comment type="caution">
    <text evidence="3">The sequence shown here is derived from an EMBL/GenBank/DDBJ whole genome shotgun (WGS) entry which is preliminary data.</text>
</comment>
<dbReference type="Pfam" id="PF01796">
    <property type="entry name" value="OB_ChsH2_C"/>
    <property type="match status" value="1"/>
</dbReference>
<keyword evidence="4" id="KW-1185">Reference proteome</keyword>
<dbReference type="AlphaFoldDB" id="A0A5M4FAH9"/>
<proteinExistence type="predicted"/>
<feature type="domain" description="ChsH2 rubredoxin-like zinc ribbon" evidence="2">
    <location>
        <begin position="23"/>
        <end position="57"/>
    </location>
</feature>
<dbReference type="SUPFAM" id="SSF50249">
    <property type="entry name" value="Nucleic acid-binding proteins"/>
    <property type="match status" value="1"/>
</dbReference>
<feature type="domain" description="ChsH2 C-terminal OB-fold" evidence="1">
    <location>
        <begin position="60"/>
        <end position="124"/>
    </location>
</feature>
<accession>A0A5M4FAH9</accession>
<evidence type="ECO:0000259" key="2">
    <source>
        <dbReference type="Pfam" id="PF12172"/>
    </source>
</evidence>
<name>A0A5M4FAH9_9ACTN</name>
<protein>
    <submittedName>
        <fullName evidence="3">DNA-binding protein</fullName>
    </submittedName>
</protein>
<dbReference type="Proteomes" id="UP000380867">
    <property type="component" value="Unassembled WGS sequence"/>
</dbReference>
<dbReference type="PANTHER" id="PTHR34075:SF5">
    <property type="entry name" value="BLR3430 PROTEIN"/>
    <property type="match status" value="1"/>
</dbReference>
<dbReference type="InterPro" id="IPR002878">
    <property type="entry name" value="ChsH2_C"/>
</dbReference>
<gene>
    <name evidence="3" type="ORF">ESP70_018780</name>
</gene>
<reference evidence="3" key="1">
    <citation type="submission" date="2019-09" db="EMBL/GenBank/DDBJ databases">
        <authorList>
            <person name="Li J."/>
        </authorList>
    </citation>
    <scope>NUCLEOTIDE SEQUENCE [LARGE SCALE GENOMIC DNA]</scope>
    <source>
        <strain evidence="3">JCM 14732</strain>
    </source>
</reference>
<dbReference type="InterPro" id="IPR012340">
    <property type="entry name" value="NA-bd_OB-fold"/>
</dbReference>
<dbReference type="EMBL" id="SDPQ02000004">
    <property type="protein sequence ID" value="KAA1394249.1"/>
    <property type="molecule type" value="Genomic_DNA"/>
</dbReference>
<dbReference type="InterPro" id="IPR022002">
    <property type="entry name" value="ChsH2_Znr"/>
</dbReference>
<sequence length="140" mass="15338">MTATSAEALPAGPSESGDDADFWQALDEHRLALPRCTACGAWRQVGTATCPACWSFDIAWDDVSPIGTVYTWVRTHRDFMSELDVKAPYVTVLVQLDDVPVRLLGLLVGGDEIAIGDRVSGVFQKPGNSDWTILRWEKSV</sequence>
<keyword evidence="3" id="KW-0238">DNA-binding</keyword>
<organism evidence="3 4">
    <name type="scientific">Aeromicrobium ginsengisoli</name>
    <dbReference type="NCBI Taxonomy" id="363867"/>
    <lineage>
        <taxon>Bacteria</taxon>
        <taxon>Bacillati</taxon>
        <taxon>Actinomycetota</taxon>
        <taxon>Actinomycetes</taxon>
        <taxon>Propionibacteriales</taxon>
        <taxon>Nocardioidaceae</taxon>
        <taxon>Aeromicrobium</taxon>
    </lineage>
</organism>
<dbReference type="GO" id="GO:0003677">
    <property type="term" value="F:DNA binding"/>
    <property type="evidence" value="ECO:0007669"/>
    <property type="project" value="UniProtKB-KW"/>
</dbReference>
<evidence type="ECO:0000313" key="3">
    <source>
        <dbReference type="EMBL" id="KAA1394249.1"/>
    </source>
</evidence>
<dbReference type="PANTHER" id="PTHR34075">
    <property type="entry name" value="BLR3430 PROTEIN"/>
    <property type="match status" value="1"/>
</dbReference>
<dbReference type="OrthoDB" id="7470921at2"/>
<evidence type="ECO:0000259" key="1">
    <source>
        <dbReference type="Pfam" id="PF01796"/>
    </source>
</evidence>